<comment type="caution">
    <text evidence="6">The sequence shown here is derived from an EMBL/GenBank/DDBJ whole genome shotgun (WGS) entry which is preliminary data.</text>
</comment>
<dbReference type="PANTHER" id="PTHR31225:SF187">
    <property type="entry name" value="LYASE"/>
    <property type="match status" value="1"/>
</dbReference>
<dbReference type="CDD" id="cd00684">
    <property type="entry name" value="Terpene_cyclase_plant_C1"/>
    <property type="match status" value="1"/>
</dbReference>
<keyword evidence="3" id="KW-0732">Signal</keyword>
<dbReference type="FunFam" id="1.50.10.130:FF:000001">
    <property type="entry name" value="Isoprene synthase, chloroplastic"/>
    <property type="match status" value="1"/>
</dbReference>
<dbReference type="SUPFAM" id="SSF48239">
    <property type="entry name" value="Terpenoid cyclases/Protein prenyltransferases"/>
    <property type="match status" value="1"/>
</dbReference>
<sequence length="618" mass="72075">MSQEWCTSHDLFFLYCLLSGRPCHLAWCLEEYFSTYYHRQERGLIFEGVYVTRIARFHGLIDIEPADMEAVYPVRLDSMTMHGMHFVQRFPHLGLRFALEKGGEKYVVRSQTLKEVLRTMICKGNEMVENPLGILNLIDDLQRLGISYHFTSEICNVLENIYSNCFKNHEEWSNMDLNLKSIGFRLLRQYGYSIPQEIFKDNIDETGTVKGHLNEDIMSMLNLYEATYLSLENESILDNARIFTEKFLKQSIEKIADKYIVSLINHALDFPLHWMVPRVETKWFIEVYERRNGMNPMVLELAKLDFNMVQAVYQEDLKQASRWWKDTCWGNFNFARDRLVESFMWGATKNYLPGFKERGDLTKVTAMITTIDDVYDVYGTLQELEQFTNIVNSWDLDKITELPDYLKICFFLLNNEINEMSYNILANEGVFVLPYLKKAWQELCNSYLKEARWFNSGYTPTLNEFLDNAYISIGALPIIKHAYILTLTNVSKDSLQQIERAEKLIRNACTIVRLTNDMGTSSDELQRGDAPKSIQCYMHETGASEVEARGYIKRLIVETWKKLNKERQNAIGSGLPREFIECATNLARMGHFMYTDGDKHGKPDMFKPHALSLFVEPI</sequence>
<feature type="domain" description="Terpene synthase N-terminal" evidence="4">
    <location>
        <begin position="102"/>
        <end position="268"/>
    </location>
</feature>
<keyword evidence="7" id="KW-1185">Reference proteome</keyword>
<dbReference type="InterPro" id="IPR008949">
    <property type="entry name" value="Isoprenoid_synthase_dom_sf"/>
</dbReference>
<accession>A0A5N6P0N7</accession>
<proteinExistence type="predicted"/>
<comment type="cofactor">
    <cofactor evidence="1">
        <name>Mg(2+)</name>
        <dbReference type="ChEBI" id="CHEBI:18420"/>
    </cofactor>
</comment>
<evidence type="ECO:0008006" key="8">
    <source>
        <dbReference type="Google" id="ProtNLM"/>
    </source>
</evidence>
<dbReference type="OrthoDB" id="1936865at2759"/>
<dbReference type="GO" id="GO:0016102">
    <property type="term" value="P:diterpenoid biosynthetic process"/>
    <property type="evidence" value="ECO:0007669"/>
    <property type="project" value="InterPro"/>
</dbReference>
<dbReference type="InterPro" id="IPR008930">
    <property type="entry name" value="Terpenoid_cyclase/PrenylTrfase"/>
</dbReference>
<dbReference type="InterPro" id="IPR050148">
    <property type="entry name" value="Terpene_synthase-like"/>
</dbReference>
<dbReference type="Pfam" id="PF03936">
    <property type="entry name" value="Terpene_synth_C"/>
    <property type="match status" value="1"/>
</dbReference>
<dbReference type="SFLD" id="SFLDG01019">
    <property type="entry name" value="Terpene_Cyclase_Like_1_C_Termi"/>
    <property type="match status" value="1"/>
</dbReference>
<dbReference type="FunFam" id="1.10.600.10:FF:000007">
    <property type="entry name" value="Isoprene synthase, chloroplastic"/>
    <property type="match status" value="1"/>
</dbReference>
<gene>
    <name evidence="6" type="ORF">E3N88_16306</name>
</gene>
<dbReference type="EMBL" id="SZYD01000008">
    <property type="protein sequence ID" value="KAD5508603.1"/>
    <property type="molecule type" value="Genomic_DNA"/>
</dbReference>
<feature type="chain" id="PRO_5024355583" description="Valerianol synthase" evidence="3">
    <location>
        <begin position="29"/>
        <end position="618"/>
    </location>
</feature>
<dbReference type="GO" id="GO:0046246">
    <property type="term" value="P:terpene biosynthetic process"/>
    <property type="evidence" value="ECO:0007669"/>
    <property type="project" value="UniProtKB-ARBA"/>
</dbReference>
<evidence type="ECO:0000256" key="3">
    <source>
        <dbReference type="SAM" id="SignalP"/>
    </source>
</evidence>
<evidence type="ECO:0000313" key="6">
    <source>
        <dbReference type="EMBL" id="KAD5508603.1"/>
    </source>
</evidence>
<dbReference type="GO" id="GO:0034005">
    <property type="term" value="F:germacrene-A synthase activity"/>
    <property type="evidence" value="ECO:0007669"/>
    <property type="project" value="UniProtKB-ARBA"/>
</dbReference>
<feature type="signal peptide" evidence="3">
    <location>
        <begin position="1"/>
        <end position="28"/>
    </location>
</feature>
<evidence type="ECO:0000313" key="7">
    <source>
        <dbReference type="Proteomes" id="UP000326396"/>
    </source>
</evidence>
<name>A0A5N6P0N7_9ASTR</name>
<dbReference type="GO" id="GO:0000287">
    <property type="term" value="F:magnesium ion binding"/>
    <property type="evidence" value="ECO:0007669"/>
    <property type="project" value="InterPro"/>
</dbReference>
<dbReference type="Proteomes" id="UP000326396">
    <property type="component" value="Linkage Group LG16"/>
</dbReference>
<reference evidence="6 7" key="1">
    <citation type="submission" date="2019-05" db="EMBL/GenBank/DDBJ databases">
        <title>Mikania micrantha, genome provides insights into the molecular mechanism of rapid growth.</title>
        <authorList>
            <person name="Liu B."/>
        </authorList>
    </citation>
    <scope>NUCLEOTIDE SEQUENCE [LARGE SCALE GENOMIC DNA]</scope>
    <source>
        <strain evidence="6">NLD-2019</strain>
        <tissue evidence="6">Leaf</tissue>
    </source>
</reference>
<dbReference type="InterPro" id="IPR044814">
    <property type="entry name" value="Terpene_cyclase_plant_C1"/>
</dbReference>
<dbReference type="Gene3D" id="1.50.10.130">
    <property type="entry name" value="Terpene synthase, N-terminal domain"/>
    <property type="match status" value="1"/>
</dbReference>
<organism evidence="6 7">
    <name type="scientific">Mikania micrantha</name>
    <name type="common">bitter vine</name>
    <dbReference type="NCBI Taxonomy" id="192012"/>
    <lineage>
        <taxon>Eukaryota</taxon>
        <taxon>Viridiplantae</taxon>
        <taxon>Streptophyta</taxon>
        <taxon>Embryophyta</taxon>
        <taxon>Tracheophyta</taxon>
        <taxon>Spermatophyta</taxon>
        <taxon>Magnoliopsida</taxon>
        <taxon>eudicotyledons</taxon>
        <taxon>Gunneridae</taxon>
        <taxon>Pentapetalae</taxon>
        <taxon>asterids</taxon>
        <taxon>campanulids</taxon>
        <taxon>Asterales</taxon>
        <taxon>Asteraceae</taxon>
        <taxon>Asteroideae</taxon>
        <taxon>Heliantheae alliance</taxon>
        <taxon>Eupatorieae</taxon>
        <taxon>Mikania</taxon>
    </lineage>
</organism>
<dbReference type="Pfam" id="PF01397">
    <property type="entry name" value="Terpene_synth"/>
    <property type="match status" value="1"/>
</dbReference>
<protein>
    <recommendedName>
        <fullName evidence="8">Valerianol synthase</fullName>
    </recommendedName>
</protein>
<evidence type="ECO:0000259" key="5">
    <source>
        <dbReference type="Pfam" id="PF03936"/>
    </source>
</evidence>
<keyword evidence="2" id="KW-0479">Metal-binding</keyword>
<dbReference type="InterPro" id="IPR001906">
    <property type="entry name" value="Terpene_synth_N"/>
</dbReference>
<dbReference type="InterPro" id="IPR034741">
    <property type="entry name" value="Terpene_cyclase-like_1_C"/>
</dbReference>
<dbReference type="InterPro" id="IPR036965">
    <property type="entry name" value="Terpene_synth_N_sf"/>
</dbReference>
<evidence type="ECO:0000256" key="1">
    <source>
        <dbReference type="ARBA" id="ARBA00001946"/>
    </source>
</evidence>
<feature type="domain" description="Terpene synthase metal-binding" evidence="5">
    <location>
        <begin position="331"/>
        <end position="562"/>
    </location>
</feature>
<dbReference type="PANTHER" id="PTHR31225">
    <property type="entry name" value="OS04G0344100 PROTEIN-RELATED"/>
    <property type="match status" value="1"/>
</dbReference>
<dbReference type="SFLD" id="SFLDS00005">
    <property type="entry name" value="Isoprenoid_Synthase_Type_I"/>
    <property type="match status" value="1"/>
</dbReference>
<evidence type="ECO:0000256" key="2">
    <source>
        <dbReference type="ARBA" id="ARBA00022723"/>
    </source>
</evidence>
<dbReference type="AlphaFoldDB" id="A0A5N6P0N7"/>
<dbReference type="Gene3D" id="1.10.600.10">
    <property type="entry name" value="Farnesyl Diphosphate Synthase"/>
    <property type="match status" value="1"/>
</dbReference>
<dbReference type="InterPro" id="IPR005630">
    <property type="entry name" value="Terpene_synthase_metal-bd"/>
</dbReference>
<dbReference type="SUPFAM" id="SSF48576">
    <property type="entry name" value="Terpenoid synthases"/>
    <property type="match status" value="1"/>
</dbReference>
<evidence type="ECO:0000259" key="4">
    <source>
        <dbReference type="Pfam" id="PF01397"/>
    </source>
</evidence>